<dbReference type="GO" id="GO:0005694">
    <property type="term" value="C:chromosome"/>
    <property type="evidence" value="ECO:0007669"/>
    <property type="project" value="InterPro"/>
</dbReference>
<evidence type="ECO:0000256" key="7">
    <source>
        <dbReference type="HAMAP-Rule" id="MF_01894"/>
    </source>
</evidence>
<dbReference type="EMBL" id="BJYA01000002">
    <property type="protein sequence ID" value="GEN44887.1"/>
    <property type="molecule type" value="Genomic_DNA"/>
</dbReference>
<feature type="coiled-coil region" evidence="7">
    <location>
        <begin position="181"/>
        <end position="496"/>
    </location>
</feature>
<dbReference type="InterPro" id="IPR027417">
    <property type="entry name" value="P-loop_NTPase"/>
</dbReference>
<dbReference type="Gene3D" id="1.20.1060.20">
    <property type="match status" value="1"/>
</dbReference>
<feature type="coiled-coil region" evidence="7">
    <location>
        <begin position="675"/>
        <end position="1016"/>
    </location>
</feature>
<dbReference type="FunFam" id="3.40.50.300:FF:000901">
    <property type="entry name" value="Chromosome partition protein Smc"/>
    <property type="match status" value="1"/>
</dbReference>
<dbReference type="SUPFAM" id="SSF57997">
    <property type="entry name" value="Tropomyosin"/>
    <property type="match status" value="2"/>
</dbReference>
<comment type="similarity">
    <text evidence="7">Belongs to the SMC family.</text>
</comment>
<evidence type="ECO:0000313" key="10">
    <source>
        <dbReference type="Proteomes" id="UP000321440"/>
    </source>
</evidence>
<reference evidence="9 10" key="1">
    <citation type="submission" date="2019-07" db="EMBL/GenBank/DDBJ databases">
        <title>Whole genome shotgun sequence of Alkalibacillus haloalkaliphilus NBRC 103110.</title>
        <authorList>
            <person name="Hosoyama A."/>
            <person name="Uohara A."/>
            <person name="Ohji S."/>
            <person name="Ichikawa N."/>
        </authorList>
    </citation>
    <scope>NUCLEOTIDE SEQUENCE [LARGE SCALE GENOMIC DNA]</scope>
    <source>
        <strain evidence="9 10">NBRC 103110</strain>
    </source>
</reference>
<keyword evidence="6 7" id="KW-0238">DNA-binding</keyword>
<comment type="domain">
    <text evidence="7">Contains large globular domains required for ATP hydrolysis at each terminus and a third globular domain forming a flexible hinge near the middle of the molecule. These domains are separated by coiled-coil structures.</text>
</comment>
<dbReference type="Pfam" id="PF02463">
    <property type="entry name" value="SMC_N"/>
    <property type="match status" value="2"/>
</dbReference>
<dbReference type="GO" id="GO:0030261">
    <property type="term" value="P:chromosome condensation"/>
    <property type="evidence" value="ECO:0007669"/>
    <property type="project" value="InterPro"/>
</dbReference>
<evidence type="ECO:0000256" key="5">
    <source>
        <dbReference type="ARBA" id="ARBA00023054"/>
    </source>
</evidence>
<feature type="domain" description="SMC hinge" evidence="8">
    <location>
        <begin position="520"/>
        <end position="639"/>
    </location>
</feature>
<dbReference type="RefSeq" id="WP_146814367.1">
    <property type="nucleotide sequence ID" value="NZ_BJYA01000002.1"/>
</dbReference>
<comment type="subcellular location">
    <subcellularLocation>
        <location evidence="1 7">Cytoplasm</location>
    </subcellularLocation>
</comment>
<keyword evidence="4 7" id="KW-0067">ATP-binding</keyword>
<dbReference type="InterPro" id="IPR003395">
    <property type="entry name" value="RecF/RecN/SMC_N"/>
</dbReference>
<sequence>MFLKRLETVGFKSFAERVSVDFVPGVTAVVGPNGSGKSNITDAIRWVLGEQSAKSLRGAKMEDVIFSGSDTRKGLNVADVTLVLDNRDHQLPIEYDEVAVTRRVYRSGDSDYLINKQPCRLKDITDLFMDSGLGKEAFSIISQGKVEEILSSKSEERRSIFEEAAGVLKYKKRKVHAQKKLSETQDNLSRVEDIIHEIEGQLEPLEKQAETAKQYLDLRDQLEKEEVSLLVAEIEAIHTDWDHLLTSIEHLKEQLASEKAVIQQDDANLEEKREIIHSLEKQINKWQDEKLYLTKEIEQLEGQKNVLAERLKHFDESKDKLESNVQTHSDQVDQIKLDIEDHEARLAVLQSSRNETKQQIKALRDRLASSEGNIEETIEQHKAEYIDLLNEQAASRNEKHSVEKQIEQIEERKKRLDERFDQMIQDRESLQTEFNEYEQQKVAFEQQLTEVKQAYERLETQLNDQQETIYTDEEKLNQAYRIIEQLRSKKEMLEDMKESYSGFYYGVKAILQAKERGQLNGVHGAVAQLIQVPQDYVTAMETALGAQAQHIVVSTDKDARDAIQYLKQSKSGRATLLPQSTMKSRLIDERVQRTIQNADGFIGVASQLVNFDESYREIAENLLGNVIVTQSLKEANAVAKQINHRYRIVTLDGDVVNPGGSMSGGAKKNSNQVSLFTREQELDEIKEKLTNYESKTETFQEELKQKRSQLDHLKGQLTNKEEELNQVQSSYQEVNQKLQSAEIQLSNMNKQLEVYDQENQQFEQDRQNLKQQLSTLESTLVEQSNKSNELKQKIDDLTENQSSYKAEQDEQQEELNNLQIRLAEQDSDVRNQEERVNQLKADLEEEVETKTQIEKELKDLKESHEKSHTVEGLTETLKNHRNQLVRVNSQLEEAREKREQEMQLQEDLEREIKEKNRLYEEKSSQLQKYEVQANRLDVDLENRLQQLSDEYSMTFERAKQVHGPAEDIEQAKQQVAQTKQQIKSLGHVNIGSIEEYERVQERYAFLTDQRDDLLEAKETLHSIIDEMDEEMVRKFSETFFKIQAEFEKVFKELFGGGHAELKLTNPDDLLETGVDIIAQPPGKKLQQLGLLSGGERALTAIALLFAILRVRPVPFCVLDEVEAALDEANVVRFAGYLKQFSAQTQFIVITHRKGTMEHADVLYGVTMQESGVSKMVSVKLEETEEMIYN</sequence>
<keyword evidence="2 7" id="KW-0963">Cytoplasm</keyword>
<dbReference type="HAMAP" id="MF_01894">
    <property type="entry name" value="Smc_prok"/>
    <property type="match status" value="1"/>
</dbReference>
<evidence type="ECO:0000256" key="4">
    <source>
        <dbReference type="ARBA" id="ARBA00022840"/>
    </source>
</evidence>
<evidence type="ECO:0000259" key="8">
    <source>
        <dbReference type="SMART" id="SM00968"/>
    </source>
</evidence>
<dbReference type="FunFam" id="3.40.50.300:FF:000984">
    <property type="entry name" value="Chromosome partition protein Smc"/>
    <property type="match status" value="1"/>
</dbReference>
<comment type="caution">
    <text evidence="9">The sequence shown here is derived from an EMBL/GenBank/DDBJ whole genome shotgun (WGS) entry which is preliminary data.</text>
</comment>
<dbReference type="Proteomes" id="UP000321440">
    <property type="component" value="Unassembled WGS sequence"/>
</dbReference>
<dbReference type="GO" id="GO:0007062">
    <property type="term" value="P:sister chromatid cohesion"/>
    <property type="evidence" value="ECO:0007669"/>
    <property type="project" value="InterPro"/>
</dbReference>
<dbReference type="Gene3D" id="1.10.287.1490">
    <property type="match status" value="1"/>
</dbReference>
<dbReference type="InterPro" id="IPR036277">
    <property type="entry name" value="SMC_hinge_sf"/>
</dbReference>
<dbReference type="NCBIfam" id="TIGR02168">
    <property type="entry name" value="SMC_prok_B"/>
    <property type="match status" value="1"/>
</dbReference>
<dbReference type="GO" id="GO:0006260">
    <property type="term" value="P:DNA replication"/>
    <property type="evidence" value="ECO:0007669"/>
    <property type="project" value="UniProtKB-UniRule"/>
</dbReference>
<evidence type="ECO:0000256" key="2">
    <source>
        <dbReference type="ARBA" id="ARBA00022490"/>
    </source>
</evidence>
<dbReference type="InterPro" id="IPR011890">
    <property type="entry name" value="SMC_prok"/>
</dbReference>
<dbReference type="GO" id="GO:0005737">
    <property type="term" value="C:cytoplasm"/>
    <property type="evidence" value="ECO:0007669"/>
    <property type="project" value="UniProtKB-SubCell"/>
</dbReference>
<evidence type="ECO:0000256" key="3">
    <source>
        <dbReference type="ARBA" id="ARBA00022741"/>
    </source>
</evidence>
<dbReference type="SUPFAM" id="SSF52540">
    <property type="entry name" value="P-loop containing nucleoside triphosphate hydrolases"/>
    <property type="match status" value="2"/>
</dbReference>
<dbReference type="GO" id="GO:0003677">
    <property type="term" value="F:DNA binding"/>
    <property type="evidence" value="ECO:0007669"/>
    <property type="project" value="UniProtKB-UniRule"/>
</dbReference>
<dbReference type="Gene3D" id="1.20.5.340">
    <property type="match status" value="1"/>
</dbReference>
<dbReference type="CDD" id="cd03278">
    <property type="entry name" value="ABC_SMC_barmotin"/>
    <property type="match status" value="2"/>
</dbReference>
<feature type="binding site" evidence="7">
    <location>
        <begin position="32"/>
        <end position="39"/>
    </location>
    <ligand>
        <name>ATP</name>
        <dbReference type="ChEBI" id="CHEBI:30616"/>
    </ligand>
</feature>
<keyword evidence="10" id="KW-1185">Reference proteome</keyword>
<name>A0A511W1H9_9BACI</name>
<comment type="subunit">
    <text evidence="7">Homodimer.</text>
</comment>
<dbReference type="PANTHER" id="PTHR43977">
    <property type="entry name" value="STRUCTURAL MAINTENANCE OF CHROMOSOMES PROTEIN 3"/>
    <property type="match status" value="1"/>
</dbReference>
<dbReference type="SMART" id="SM00968">
    <property type="entry name" value="SMC_hinge"/>
    <property type="match status" value="1"/>
</dbReference>
<organism evidence="9 10">
    <name type="scientific">Alkalibacillus haloalkaliphilus</name>
    <dbReference type="NCBI Taxonomy" id="94136"/>
    <lineage>
        <taxon>Bacteria</taxon>
        <taxon>Bacillati</taxon>
        <taxon>Bacillota</taxon>
        <taxon>Bacilli</taxon>
        <taxon>Bacillales</taxon>
        <taxon>Bacillaceae</taxon>
        <taxon>Alkalibacillus</taxon>
    </lineage>
</organism>
<evidence type="ECO:0000313" key="9">
    <source>
        <dbReference type="EMBL" id="GEN44887.1"/>
    </source>
</evidence>
<comment type="function">
    <text evidence="7">Required for chromosome condensation and partitioning.</text>
</comment>
<evidence type="ECO:0000256" key="6">
    <source>
        <dbReference type="ARBA" id="ARBA00023125"/>
    </source>
</evidence>
<protein>
    <recommendedName>
        <fullName evidence="7">Chromosome partition protein Smc</fullName>
    </recommendedName>
</protein>
<dbReference type="InterPro" id="IPR024704">
    <property type="entry name" value="SMC"/>
</dbReference>
<keyword evidence="3 7" id="KW-0547">Nucleotide-binding</keyword>
<dbReference type="GO" id="GO:0007059">
    <property type="term" value="P:chromosome segregation"/>
    <property type="evidence" value="ECO:0007669"/>
    <property type="project" value="UniProtKB-UniRule"/>
</dbReference>
<dbReference type="OrthoDB" id="9808768at2"/>
<dbReference type="InterPro" id="IPR010935">
    <property type="entry name" value="SMC_hinge"/>
</dbReference>
<dbReference type="AlphaFoldDB" id="A0A511W1H9"/>
<dbReference type="PIRSF" id="PIRSF005719">
    <property type="entry name" value="SMC"/>
    <property type="match status" value="1"/>
</dbReference>
<evidence type="ECO:0000256" key="1">
    <source>
        <dbReference type="ARBA" id="ARBA00004496"/>
    </source>
</evidence>
<dbReference type="Pfam" id="PF06470">
    <property type="entry name" value="SMC_hinge"/>
    <property type="match status" value="1"/>
</dbReference>
<dbReference type="Gene3D" id="3.30.70.1620">
    <property type="match status" value="1"/>
</dbReference>
<dbReference type="GO" id="GO:0005524">
    <property type="term" value="F:ATP binding"/>
    <property type="evidence" value="ECO:0007669"/>
    <property type="project" value="UniProtKB-UniRule"/>
</dbReference>
<dbReference type="GO" id="GO:0016887">
    <property type="term" value="F:ATP hydrolysis activity"/>
    <property type="evidence" value="ECO:0007669"/>
    <property type="project" value="InterPro"/>
</dbReference>
<accession>A0A511W1H9</accession>
<keyword evidence="5 7" id="KW-0175">Coiled coil</keyword>
<gene>
    <name evidence="7 9" type="primary">smc</name>
    <name evidence="9" type="ORF">AHA02nite_06630</name>
</gene>
<proteinExistence type="inferred from homology"/>
<dbReference type="SUPFAM" id="SSF75553">
    <property type="entry name" value="Smc hinge domain"/>
    <property type="match status" value="1"/>
</dbReference>
<dbReference type="Gene3D" id="3.40.50.300">
    <property type="entry name" value="P-loop containing nucleotide triphosphate hydrolases"/>
    <property type="match status" value="2"/>
</dbReference>